<reference evidence="5" key="3">
    <citation type="submission" date="2020-10" db="UniProtKB">
        <authorList>
            <consortium name="WormBaseParasite"/>
        </authorList>
    </citation>
    <scope>IDENTIFICATION</scope>
</reference>
<gene>
    <name evidence="5" type="primary">EGR_00556</name>
    <name evidence="3" type="ORF">EgrG_000895700</name>
</gene>
<feature type="region of interest" description="Disordered" evidence="1">
    <location>
        <begin position="1"/>
        <end position="47"/>
    </location>
</feature>
<proteinExistence type="predicted"/>
<sequence>MQSAMSVAGKGGQSPLHKAYKEDKKNDATQLPTYQNRSTDTHKEDDLPKYSSFLYGEQFCGDEFTRIPPAPKRHSSEVFGETAGDRFIATNYYKKSKTTEASQSVDDGSTSTCSEEEKDFIVHANASRKPFAPQPVSTSPTTSAPREPSLSSQFFSYPTVPLLKSPQSRRTEFHHHQHHHHHIPLSLRGDLTSQNFFNNLKPPTAFPHGHDDENDPEDGNGGIGSELLVAAYNNFVRKLVDETLDRTITFCEQPRNAINALERICSKAWPHLEAKRHRNRIRAYLKACRRNSKKNRGQINMKEPPMNGLSVEARQMVATALNLVMKDIEQLRQELKRDNSPSVFTAKNGTLPPNLRRPESFGAASRGPIHHSGAATTPPPYSTSTSIKSSKSNEERLASIKSTSFSTIPPPTPTLPPTVAAATTPFPPPPAGLDPDCVSALMRFLPSTFQFGAEFGASFRSVAMHTAMLMNGTLATTEDEAVTGKNKLPFLEGKPTKREINMSIGIQPPPAAHFAVARYSPTLNEAASMLLDVRPLSQDDIAYFQHYQEIMHEALDYVRGVSQMLMKKVEILEGHFKLRRSAGGGAPLSFVNN</sequence>
<reference evidence="3 4" key="1">
    <citation type="journal article" date="2013" name="Nature">
        <title>The genomes of four tapeworm species reveal adaptations to parasitism.</title>
        <authorList>
            <person name="Tsai I.J."/>
            <person name="Zarowiecki M."/>
            <person name="Holroyd N."/>
            <person name="Garciarrubio A."/>
            <person name="Sanchez-Flores A."/>
            <person name="Brooks K.L."/>
            <person name="Tracey A."/>
            <person name="Bobes R.J."/>
            <person name="Fragoso G."/>
            <person name="Sciutto E."/>
            <person name="Aslett M."/>
            <person name="Beasley H."/>
            <person name="Bennett H.M."/>
            <person name="Cai J."/>
            <person name="Camicia F."/>
            <person name="Clark R."/>
            <person name="Cucher M."/>
            <person name="De Silva N."/>
            <person name="Day T.A."/>
            <person name="Deplazes P."/>
            <person name="Estrada K."/>
            <person name="Fernandez C."/>
            <person name="Holland P.W."/>
            <person name="Hou J."/>
            <person name="Hu S."/>
            <person name="Huckvale T."/>
            <person name="Hung S.S."/>
            <person name="Kamenetzky L."/>
            <person name="Keane J.A."/>
            <person name="Kiss F."/>
            <person name="Koziol U."/>
            <person name="Lambert O."/>
            <person name="Liu K."/>
            <person name="Luo X."/>
            <person name="Luo Y."/>
            <person name="Macchiaroli N."/>
            <person name="Nichol S."/>
            <person name="Paps J."/>
            <person name="Parkinson J."/>
            <person name="Pouchkina-Stantcheva N."/>
            <person name="Riddiford N."/>
            <person name="Rosenzvit M."/>
            <person name="Salinas G."/>
            <person name="Wasmuth J.D."/>
            <person name="Zamanian M."/>
            <person name="Zheng Y."/>
            <person name="Cai X."/>
            <person name="Soberon X."/>
            <person name="Olson P.D."/>
            <person name="Laclette J.P."/>
            <person name="Brehm K."/>
            <person name="Berriman M."/>
            <person name="Garciarrubio A."/>
            <person name="Bobes R.J."/>
            <person name="Fragoso G."/>
            <person name="Sanchez-Flores A."/>
            <person name="Estrada K."/>
            <person name="Cevallos M.A."/>
            <person name="Morett E."/>
            <person name="Gonzalez V."/>
            <person name="Portillo T."/>
            <person name="Ochoa-Leyva A."/>
            <person name="Jose M.V."/>
            <person name="Sciutto E."/>
            <person name="Landa A."/>
            <person name="Jimenez L."/>
            <person name="Valdes V."/>
            <person name="Carrero J.C."/>
            <person name="Larralde C."/>
            <person name="Morales-Montor J."/>
            <person name="Limon-Lason J."/>
            <person name="Soberon X."/>
            <person name="Laclette J.P."/>
        </authorList>
    </citation>
    <scope>NUCLEOTIDE SEQUENCE [LARGE SCALE GENOMIC DNA]</scope>
</reference>
<accession>A0A068WA36</accession>
<feature type="region of interest" description="Disordered" evidence="1">
    <location>
        <begin position="166"/>
        <end position="185"/>
    </location>
</feature>
<dbReference type="WBParaSite" id="EgrG_000895700">
    <property type="protein sequence ID" value="EgrG_000895700"/>
    <property type="gene ID" value="EgrG_000895700"/>
</dbReference>
<reference evidence="3" key="2">
    <citation type="submission" date="2014-06" db="EMBL/GenBank/DDBJ databases">
        <authorList>
            <person name="Aslett M."/>
        </authorList>
    </citation>
    <scope>NUCLEOTIDE SEQUENCE</scope>
</reference>
<feature type="compositionally biased region" description="Polar residues" evidence="1">
    <location>
        <begin position="135"/>
        <end position="151"/>
    </location>
</feature>
<evidence type="ECO:0000313" key="4">
    <source>
        <dbReference type="Proteomes" id="UP000492820"/>
    </source>
</evidence>
<name>A0A068WA36_ECHGR</name>
<evidence type="ECO:0000313" key="3">
    <source>
        <dbReference type="EMBL" id="CDS16531.1"/>
    </source>
</evidence>
<feature type="region of interest" description="Disordered" evidence="1">
    <location>
        <begin position="341"/>
        <end position="398"/>
    </location>
</feature>
<feature type="domain" description="Nucleolar protein 4 helical" evidence="2">
    <location>
        <begin position="230"/>
        <end position="304"/>
    </location>
</feature>
<evidence type="ECO:0000256" key="1">
    <source>
        <dbReference type="SAM" id="MobiDB-lite"/>
    </source>
</evidence>
<organism evidence="3">
    <name type="scientific">Echinococcus granulosus</name>
    <name type="common">Hydatid tapeworm</name>
    <dbReference type="NCBI Taxonomy" id="6210"/>
    <lineage>
        <taxon>Eukaryota</taxon>
        <taxon>Metazoa</taxon>
        <taxon>Spiralia</taxon>
        <taxon>Lophotrochozoa</taxon>
        <taxon>Platyhelminthes</taxon>
        <taxon>Cestoda</taxon>
        <taxon>Eucestoda</taxon>
        <taxon>Cyclophyllidea</taxon>
        <taxon>Taeniidae</taxon>
        <taxon>Echinococcus</taxon>
        <taxon>Echinococcus granulosus group</taxon>
    </lineage>
</organism>
<dbReference type="AlphaFoldDB" id="A0A068WA36"/>
<evidence type="ECO:0000313" key="5">
    <source>
        <dbReference type="WBParaSite" id="EgrG_000895700"/>
    </source>
</evidence>
<dbReference type="EMBL" id="LK028576">
    <property type="protein sequence ID" value="CDS16531.1"/>
    <property type="molecule type" value="Genomic_DNA"/>
</dbReference>
<feature type="region of interest" description="Disordered" evidence="1">
    <location>
        <begin position="127"/>
        <end position="151"/>
    </location>
</feature>
<feature type="compositionally biased region" description="Polar residues" evidence="1">
    <location>
        <begin position="28"/>
        <end position="38"/>
    </location>
</feature>
<dbReference type="Pfam" id="PF23079">
    <property type="entry name" value="HTH_NOL4_2nd"/>
    <property type="match status" value="1"/>
</dbReference>
<evidence type="ECO:0000259" key="2">
    <source>
        <dbReference type="Pfam" id="PF23079"/>
    </source>
</evidence>
<dbReference type="OrthoDB" id="6265106at2759"/>
<feature type="compositionally biased region" description="Basic residues" evidence="1">
    <location>
        <begin position="172"/>
        <end position="183"/>
    </location>
</feature>
<dbReference type="InterPro" id="IPR056549">
    <property type="entry name" value="HTH_NOL4"/>
</dbReference>
<dbReference type="Proteomes" id="UP000492820">
    <property type="component" value="Unassembled WGS sequence"/>
</dbReference>
<protein>
    <recommendedName>
        <fullName evidence="2">Nucleolar protein 4 helical domain-containing protein</fullName>
    </recommendedName>
</protein>